<reference evidence="2 3" key="1">
    <citation type="journal article" date="2014" name="Int. J. Syst. Evol. Microbiol.">
        <title>Complete genome sequence of Corynebacterium casei LMG S-19264T (=DSM 44701T), isolated from a smear-ripened cheese.</title>
        <authorList>
            <consortium name="US DOE Joint Genome Institute (JGI-PGF)"/>
            <person name="Walter F."/>
            <person name="Albersmeier A."/>
            <person name="Kalinowski J."/>
            <person name="Ruckert C."/>
        </authorList>
    </citation>
    <scope>NUCLEOTIDE SEQUENCE [LARGE SCALE GENOMIC DNA]</scope>
    <source>
        <strain evidence="2 3">CGMCC 1.15896</strain>
    </source>
</reference>
<proteinExistence type="predicted"/>
<evidence type="ECO:0000313" key="2">
    <source>
        <dbReference type="EMBL" id="GGA53536.1"/>
    </source>
</evidence>
<evidence type="ECO:0000313" key="3">
    <source>
        <dbReference type="Proteomes" id="UP000596977"/>
    </source>
</evidence>
<comment type="caution">
    <text evidence="2">The sequence shown here is derived from an EMBL/GenBank/DDBJ whole genome shotgun (WGS) entry which is preliminary data.</text>
</comment>
<organism evidence="2 3">
    <name type="scientific">Pelagibacterium lentulum</name>
    <dbReference type="NCBI Taxonomy" id="2029865"/>
    <lineage>
        <taxon>Bacteria</taxon>
        <taxon>Pseudomonadati</taxon>
        <taxon>Pseudomonadota</taxon>
        <taxon>Alphaproteobacteria</taxon>
        <taxon>Hyphomicrobiales</taxon>
        <taxon>Devosiaceae</taxon>
        <taxon>Pelagibacterium</taxon>
    </lineage>
</organism>
<keyword evidence="3" id="KW-1185">Reference proteome</keyword>
<protein>
    <submittedName>
        <fullName evidence="2">Uncharacterized protein</fullName>
    </submittedName>
</protein>
<evidence type="ECO:0000256" key="1">
    <source>
        <dbReference type="SAM" id="MobiDB-lite"/>
    </source>
</evidence>
<feature type="region of interest" description="Disordered" evidence="1">
    <location>
        <begin position="55"/>
        <end position="83"/>
    </location>
</feature>
<dbReference type="AlphaFoldDB" id="A0A916RES0"/>
<feature type="compositionally biased region" description="Basic and acidic residues" evidence="1">
    <location>
        <begin position="70"/>
        <end position="83"/>
    </location>
</feature>
<accession>A0A916RES0</accession>
<gene>
    <name evidence="2" type="ORF">GCM10011499_24500</name>
</gene>
<sequence>MRVPSAGPKTSERKARIRRLSKLLAELERLPLHRREAECADVREASIRNLIDELENGYHPIDPPDPLSELLRRDGDDTFPRGN</sequence>
<dbReference type="Proteomes" id="UP000596977">
    <property type="component" value="Unassembled WGS sequence"/>
</dbReference>
<name>A0A916RES0_9HYPH</name>
<dbReference type="EMBL" id="BMKB01000004">
    <property type="protein sequence ID" value="GGA53536.1"/>
    <property type="molecule type" value="Genomic_DNA"/>
</dbReference>